<keyword evidence="4" id="KW-0645">Protease</keyword>
<evidence type="ECO:0000256" key="2">
    <source>
        <dbReference type="SAM" id="Phobius"/>
    </source>
</evidence>
<feature type="region of interest" description="Disordered" evidence="1">
    <location>
        <begin position="333"/>
        <end position="356"/>
    </location>
</feature>
<reference evidence="5" key="2">
    <citation type="submission" date="2019-02" db="EMBL/GenBank/DDBJ databases">
        <title>Granulicella sibirica sp. nov., a psychrotolerant acidobacterium isolated from an organic soil layer in forested tundra, West Siberia.</title>
        <authorList>
            <person name="Oshkin I.Y."/>
            <person name="Kulichevskaya I.S."/>
            <person name="Rijpstra W.I.C."/>
            <person name="Sinninghe Damste J.S."/>
            <person name="Rakitin A.L."/>
            <person name="Ravin N.V."/>
            <person name="Dedysh S.N."/>
        </authorList>
    </citation>
    <scope>NUCLEOTIDE SEQUENCE [LARGE SCALE GENOMIC DNA]</scope>
    <source>
        <strain evidence="5">AF10</strain>
    </source>
</reference>
<comment type="caution">
    <text evidence="4">The sequence shown here is derived from an EMBL/GenBank/DDBJ whole genome shotgun (WGS) entry which is preliminary data.</text>
</comment>
<keyword evidence="2" id="KW-0472">Membrane</keyword>
<dbReference type="OrthoDB" id="324900at2"/>
<dbReference type="Pfam" id="PF02517">
    <property type="entry name" value="Rce1-like"/>
    <property type="match status" value="1"/>
</dbReference>
<keyword evidence="4" id="KW-0378">Hydrolase</keyword>
<feature type="transmembrane region" description="Helical" evidence="2">
    <location>
        <begin position="60"/>
        <end position="87"/>
    </location>
</feature>
<keyword evidence="2" id="KW-0812">Transmembrane</keyword>
<evidence type="ECO:0000313" key="4">
    <source>
        <dbReference type="EMBL" id="RXH55838.1"/>
    </source>
</evidence>
<organism evidence="4 5">
    <name type="scientific">Granulicella sibirica</name>
    <dbReference type="NCBI Taxonomy" id="2479048"/>
    <lineage>
        <taxon>Bacteria</taxon>
        <taxon>Pseudomonadati</taxon>
        <taxon>Acidobacteriota</taxon>
        <taxon>Terriglobia</taxon>
        <taxon>Terriglobales</taxon>
        <taxon>Acidobacteriaceae</taxon>
        <taxon>Granulicella</taxon>
    </lineage>
</organism>
<evidence type="ECO:0000256" key="1">
    <source>
        <dbReference type="SAM" id="MobiDB-lite"/>
    </source>
</evidence>
<feature type="domain" description="CAAX prenyl protease 2/Lysostaphin resistance protein A-like" evidence="3">
    <location>
        <begin position="137"/>
        <end position="225"/>
    </location>
</feature>
<keyword evidence="2" id="KW-1133">Transmembrane helix</keyword>
<keyword evidence="5" id="KW-1185">Reference proteome</keyword>
<reference evidence="4 5" key="1">
    <citation type="submission" date="2018-11" db="EMBL/GenBank/DDBJ databases">
        <authorList>
            <person name="Mardanov A.V."/>
            <person name="Ravin N.V."/>
            <person name="Dedysh S.N."/>
        </authorList>
    </citation>
    <scope>NUCLEOTIDE SEQUENCE [LARGE SCALE GENOMIC DNA]</scope>
    <source>
        <strain evidence="4 5">AF10</strain>
    </source>
</reference>
<dbReference type="GO" id="GO:0004175">
    <property type="term" value="F:endopeptidase activity"/>
    <property type="evidence" value="ECO:0007669"/>
    <property type="project" value="UniProtKB-ARBA"/>
</dbReference>
<name>A0A4Q0T1J3_9BACT</name>
<dbReference type="Proteomes" id="UP000289437">
    <property type="component" value="Unassembled WGS sequence"/>
</dbReference>
<protein>
    <submittedName>
        <fullName evidence="4">Putative metal-dependent membrane protease</fullName>
    </submittedName>
</protein>
<feature type="transmembrane region" description="Helical" evidence="2">
    <location>
        <begin position="162"/>
        <end position="183"/>
    </location>
</feature>
<feature type="transmembrane region" description="Helical" evidence="2">
    <location>
        <begin position="189"/>
        <end position="210"/>
    </location>
</feature>
<dbReference type="EMBL" id="RDSM01000002">
    <property type="protein sequence ID" value="RXH55838.1"/>
    <property type="molecule type" value="Genomic_DNA"/>
</dbReference>
<sequence length="356" mass="38032">MSLFITPDIASSRLRRLPQLLLFAGFAAWYYGSDALASRAANGFSVRFRLGLGEPLLEVIFHLFLLVLGFVALETIARQAVPLGVLIALPVRLTSYREWAIGAAVAWATVIVALLPLILSARLHAQIEWTGRSLIATILTLGMLWVASLAHEITFRGYPFRCLIGAVGATPAVILMMLGSGFAVWRNPYAPRAGVLAAMLMTLLLSLGWLRTRGIWLPWGLHFALTASLGVLFGLPIAGVSDLASMVRGSTLGPDWLTGGDFGPSAALFSLVVMIGAIVVLVRATRDFAWEYTHAPIVAGGYEVVVAPPAAHTAMEQATVKKAPALVQILPSAPQGISAPRPDTPAPPPPMPDRLH</sequence>
<dbReference type="GO" id="GO:0006508">
    <property type="term" value="P:proteolysis"/>
    <property type="evidence" value="ECO:0007669"/>
    <property type="project" value="UniProtKB-KW"/>
</dbReference>
<evidence type="ECO:0000259" key="3">
    <source>
        <dbReference type="Pfam" id="PF02517"/>
    </source>
</evidence>
<dbReference type="PANTHER" id="PTHR39430">
    <property type="entry name" value="MEMBRANE-ASSOCIATED PROTEASE-RELATED"/>
    <property type="match status" value="1"/>
</dbReference>
<evidence type="ECO:0000313" key="5">
    <source>
        <dbReference type="Proteomes" id="UP000289437"/>
    </source>
</evidence>
<feature type="transmembrane region" description="Helical" evidence="2">
    <location>
        <begin position="99"/>
        <end position="119"/>
    </location>
</feature>
<accession>A0A4Q0T1J3</accession>
<feature type="transmembrane region" description="Helical" evidence="2">
    <location>
        <begin position="20"/>
        <end position="40"/>
    </location>
</feature>
<feature type="transmembrane region" description="Helical" evidence="2">
    <location>
        <begin position="262"/>
        <end position="282"/>
    </location>
</feature>
<dbReference type="PANTHER" id="PTHR39430:SF1">
    <property type="entry name" value="PROTEASE"/>
    <property type="match status" value="1"/>
</dbReference>
<feature type="compositionally biased region" description="Pro residues" evidence="1">
    <location>
        <begin position="342"/>
        <end position="356"/>
    </location>
</feature>
<feature type="transmembrane region" description="Helical" evidence="2">
    <location>
        <begin position="217"/>
        <end position="238"/>
    </location>
</feature>
<proteinExistence type="predicted"/>
<dbReference type="GO" id="GO:0080120">
    <property type="term" value="P:CAAX-box protein maturation"/>
    <property type="evidence" value="ECO:0007669"/>
    <property type="project" value="UniProtKB-ARBA"/>
</dbReference>
<dbReference type="AlphaFoldDB" id="A0A4Q0T1J3"/>
<dbReference type="RefSeq" id="WP_128913417.1">
    <property type="nucleotide sequence ID" value="NZ_RDSM01000002.1"/>
</dbReference>
<feature type="transmembrane region" description="Helical" evidence="2">
    <location>
        <begin position="131"/>
        <end position="150"/>
    </location>
</feature>
<dbReference type="InterPro" id="IPR003675">
    <property type="entry name" value="Rce1/LyrA-like_dom"/>
</dbReference>
<gene>
    <name evidence="4" type="ORF">GRAN_2695</name>
</gene>